<sequence>MSTAQPPDTLPPSTNLTPTIFLNEPTASTPSQTILLAFWMNAPVRTYTKYLADRDFLLPTSTPALQKRLTPAVEVLRASPTPVHIHLFSNGGVFAVTTLLSAYKARACAPLPVSAILIDSAPGRASIREGLRAFSFALPRTFVLRVLGKAVLCALFVVVYTVNWVLRRPDAIQRGRIALNDSELVGGDPARCYLYSDGDELVGWRDVEDHADEAEGSGLRVRREKFVGSPHVAHMKADPVRYWGVVREYLGI</sequence>
<dbReference type="InterPro" id="IPR008547">
    <property type="entry name" value="DUF829_TMEM53"/>
</dbReference>
<evidence type="ECO:0008006" key="4">
    <source>
        <dbReference type="Google" id="ProtNLM"/>
    </source>
</evidence>
<reference evidence="2" key="1">
    <citation type="submission" date="2022-11" db="EMBL/GenBank/DDBJ databases">
        <authorList>
            <person name="Petersen C."/>
        </authorList>
    </citation>
    <scope>NUCLEOTIDE SEQUENCE</scope>
    <source>
        <strain evidence="2">IBT 19713</strain>
    </source>
</reference>
<comment type="caution">
    <text evidence="2">The sequence shown here is derived from an EMBL/GenBank/DDBJ whole genome shotgun (WGS) entry which is preliminary data.</text>
</comment>
<organism evidence="2 3">
    <name type="scientific">Penicillium chermesinum</name>
    <dbReference type="NCBI Taxonomy" id="63820"/>
    <lineage>
        <taxon>Eukaryota</taxon>
        <taxon>Fungi</taxon>
        <taxon>Dikarya</taxon>
        <taxon>Ascomycota</taxon>
        <taxon>Pezizomycotina</taxon>
        <taxon>Eurotiomycetes</taxon>
        <taxon>Eurotiomycetidae</taxon>
        <taxon>Eurotiales</taxon>
        <taxon>Aspergillaceae</taxon>
        <taxon>Penicillium</taxon>
    </lineage>
</organism>
<name>A0A9W9TC57_9EURO</name>
<dbReference type="GeneID" id="83206723"/>
<gene>
    <name evidence="2" type="ORF">N7468_010124</name>
</gene>
<keyword evidence="3" id="KW-1185">Reference proteome</keyword>
<keyword evidence="1" id="KW-1133">Transmembrane helix</keyword>
<dbReference type="OrthoDB" id="77878at2759"/>
<evidence type="ECO:0000313" key="3">
    <source>
        <dbReference type="Proteomes" id="UP001150941"/>
    </source>
</evidence>
<protein>
    <recommendedName>
        <fullName evidence="4">Indole-diterpene biosynthesis protein PaxU</fullName>
    </recommendedName>
</protein>
<keyword evidence="1" id="KW-0812">Transmembrane</keyword>
<dbReference type="PANTHER" id="PTHR12265">
    <property type="entry name" value="TRANSMEMBRANE PROTEIN 53"/>
    <property type="match status" value="1"/>
</dbReference>
<proteinExistence type="predicted"/>
<evidence type="ECO:0000313" key="2">
    <source>
        <dbReference type="EMBL" id="KAJ5217116.1"/>
    </source>
</evidence>
<keyword evidence="1" id="KW-0472">Membrane</keyword>
<dbReference type="PANTHER" id="PTHR12265:SF36">
    <property type="entry name" value="P450, PUTATIVE (EUROFUNG)-RELATED"/>
    <property type="match status" value="1"/>
</dbReference>
<accession>A0A9W9TC57</accession>
<evidence type="ECO:0000256" key="1">
    <source>
        <dbReference type="SAM" id="Phobius"/>
    </source>
</evidence>
<dbReference type="RefSeq" id="XP_058325987.1">
    <property type="nucleotide sequence ID" value="XM_058479419.1"/>
</dbReference>
<dbReference type="AlphaFoldDB" id="A0A9W9TC57"/>
<reference evidence="2" key="2">
    <citation type="journal article" date="2023" name="IMA Fungus">
        <title>Comparative genomic study of the Penicillium genus elucidates a diverse pangenome and 15 lateral gene transfer events.</title>
        <authorList>
            <person name="Petersen C."/>
            <person name="Sorensen T."/>
            <person name="Nielsen M.R."/>
            <person name="Sondergaard T.E."/>
            <person name="Sorensen J.L."/>
            <person name="Fitzpatrick D.A."/>
            <person name="Frisvad J.C."/>
            <person name="Nielsen K.L."/>
        </authorList>
    </citation>
    <scope>NUCLEOTIDE SEQUENCE</scope>
    <source>
        <strain evidence="2">IBT 19713</strain>
    </source>
</reference>
<dbReference type="Proteomes" id="UP001150941">
    <property type="component" value="Unassembled WGS sequence"/>
</dbReference>
<dbReference type="EMBL" id="JAPQKS010000008">
    <property type="protein sequence ID" value="KAJ5217116.1"/>
    <property type="molecule type" value="Genomic_DNA"/>
</dbReference>
<feature type="transmembrane region" description="Helical" evidence="1">
    <location>
        <begin position="142"/>
        <end position="166"/>
    </location>
</feature>
<dbReference type="Pfam" id="PF05705">
    <property type="entry name" value="DUF829"/>
    <property type="match status" value="1"/>
</dbReference>